<feature type="domain" description="HTH tetR-type" evidence="3">
    <location>
        <begin position="9"/>
        <end position="69"/>
    </location>
</feature>
<proteinExistence type="predicted"/>
<evidence type="ECO:0000259" key="3">
    <source>
        <dbReference type="PROSITE" id="PS50977"/>
    </source>
</evidence>
<dbReference type="Gene3D" id="1.10.357.10">
    <property type="entry name" value="Tetracycline Repressor, domain 2"/>
    <property type="match status" value="1"/>
</dbReference>
<dbReference type="GO" id="GO:0003677">
    <property type="term" value="F:DNA binding"/>
    <property type="evidence" value="ECO:0007669"/>
    <property type="project" value="UniProtKB-UniRule"/>
</dbReference>
<keyword evidence="1 2" id="KW-0238">DNA-binding</keyword>
<dbReference type="EMBL" id="QJSP01000001">
    <property type="protein sequence ID" value="PYE20805.1"/>
    <property type="molecule type" value="Genomic_DNA"/>
</dbReference>
<accession>A0A318RU39</accession>
<evidence type="ECO:0000256" key="2">
    <source>
        <dbReference type="PROSITE-ProRule" id="PRU00335"/>
    </source>
</evidence>
<evidence type="ECO:0000313" key="4">
    <source>
        <dbReference type="EMBL" id="PYE20805.1"/>
    </source>
</evidence>
<evidence type="ECO:0000256" key="1">
    <source>
        <dbReference type="ARBA" id="ARBA00023125"/>
    </source>
</evidence>
<gene>
    <name evidence="4" type="ORF">DFR67_101196</name>
</gene>
<dbReference type="SUPFAM" id="SSF46689">
    <property type="entry name" value="Homeodomain-like"/>
    <property type="match status" value="1"/>
</dbReference>
<comment type="caution">
    <text evidence="4">The sequence shown here is derived from an EMBL/GenBank/DDBJ whole genome shotgun (WGS) entry which is preliminary data.</text>
</comment>
<dbReference type="InterPro" id="IPR001647">
    <property type="entry name" value="HTH_TetR"/>
</dbReference>
<organism evidence="4 5">
    <name type="scientific">Williamsia limnetica</name>
    <dbReference type="NCBI Taxonomy" id="882452"/>
    <lineage>
        <taxon>Bacteria</taxon>
        <taxon>Bacillati</taxon>
        <taxon>Actinomycetota</taxon>
        <taxon>Actinomycetes</taxon>
        <taxon>Mycobacteriales</taxon>
        <taxon>Nocardiaceae</taxon>
        <taxon>Williamsia</taxon>
    </lineage>
</organism>
<dbReference type="RefSeq" id="WP_110467557.1">
    <property type="nucleotide sequence ID" value="NZ_QJSP01000001.1"/>
</dbReference>
<reference evidence="4 5" key="1">
    <citation type="submission" date="2018-06" db="EMBL/GenBank/DDBJ databases">
        <title>Genomic Encyclopedia of Type Strains, Phase IV (KMG-IV): sequencing the most valuable type-strain genomes for metagenomic binning, comparative biology and taxonomic classification.</title>
        <authorList>
            <person name="Goeker M."/>
        </authorList>
    </citation>
    <scope>NUCLEOTIDE SEQUENCE [LARGE SCALE GENOMIC DNA]</scope>
    <source>
        <strain evidence="4 5">DSM 45521</strain>
    </source>
</reference>
<dbReference type="Proteomes" id="UP000247591">
    <property type="component" value="Unassembled WGS sequence"/>
</dbReference>
<evidence type="ECO:0000313" key="5">
    <source>
        <dbReference type="Proteomes" id="UP000247591"/>
    </source>
</evidence>
<name>A0A318RU39_WILLI</name>
<dbReference type="PROSITE" id="PS50977">
    <property type="entry name" value="HTH_TETR_2"/>
    <property type="match status" value="1"/>
</dbReference>
<dbReference type="OrthoDB" id="3193022at2"/>
<sequence length="194" mass="21283">MAARDPRTVRTVEDLRAALRQCVIGAPLDELSVSELCRAAGVQRTSFYTHYSSVGELLTAMLVEAVEEPLEIPDLTGLSISEVAVEFQKTLISAYGVATRDRDLFRAAFLSNGSSSLRRALTDMFDRRLRVALAIWISHGVAAGVDADVAIPFAAGGLTASMEAWVCGEDEDEDEVRWADSVRDQMPPWWPRPV</sequence>
<dbReference type="AlphaFoldDB" id="A0A318RU39"/>
<feature type="DNA-binding region" description="H-T-H motif" evidence="2">
    <location>
        <begin position="32"/>
        <end position="51"/>
    </location>
</feature>
<dbReference type="InterPro" id="IPR009057">
    <property type="entry name" value="Homeodomain-like_sf"/>
</dbReference>
<protein>
    <submittedName>
        <fullName evidence="4">TetR family transcriptional regulator</fullName>
    </submittedName>
</protein>
<keyword evidence="5" id="KW-1185">Reference proteome</keyword>